<evidence type="ECO:0000313" key="2">
    <source>
        <dbReference type="EMBL" id="KIO75656.1"/>
    </source>
</evidence>
<feature type="transmembrane region" description="Helical" evidence="1">
    <location>
        <begin position="68"/>
        <end position="90"/>
    </location>
</feature>
<accession>A0A0D0GMF8</accession>
<keyword evidence="3" id="KW-1185">Reference proteome</keyword>
<dbReference type="AlphaFoldDB" id="A0A0D0GMF8"/>
<keyword evidence="1" id="KW-1133">Transmembrane helix</keyword>
<proteinExistence type="predicted"/>
<name>A0A0D0GMF8_9SPHI</name>
<comment type="caution">
    <text evidence="2">The sequence shown here is derived from an EMBL/GenBank/DDBJ whole genome shotgun (WGS) entry which is preliminary data.</text>
</comment>
<keyword evidence="1" id="KW-0472">Membrane</keyword>
<organism evidence="2 3">
    <name type="scientific">Pedobacter lusitanus</name>
    <dbReference type="NCBI Taxonomy" id="1503925"/>
    <lineage>
        <taxon>Bacteria</taxon>
        <taxon>Pseudomonadati</taxon>
        <taxon>Bacteroidota</taxon>
        <taxon>Sphingobacteriia</taxon>
        <taxon>Sphingobacteriales</taxon>
        <taxon>Sphingobacteriaceae</taxon>
        <taxon>Pedobacter</taxon>
    </lineage>
</organism>
<dbReference type="STRING" id="1503925.TH53_19425"/>
<evidence type="ECO:0000256" key="1">
    <source>
        <dbReference type="SAM" id="Phobius"/>
    </source>
</evidence>
<protein>
    <submittedName>
        <fullName evidence="2">Uncharacterized protein</fullName>
    </submittedName>
</protein>
<dbReference type="Proteomes" id="UP000032049">
    <property type="component" value="Unassembled WGS sequence"/>
</dbReference>
<evidence type="ECO:0000313" key="3">
    <source>
        <dbReference type="Proteomes" id="UP000032049"/>
    </source>
</evidence>
<keyword evidence="1" id="KW-0812">Transmembrane</keyword>
<dbReference type="EMBL" id="JXRA01000089">
    <property type="protein sequence ID" value="KIO75656.1"/>
    <property type="molecule type" value="Genomic_DNA"/>
</dbReference>
<gene>
    <name evidence="2" type="ORF">TH53_19425</name>
</gene>
<reference evidence="2 3" key="1">
    <citation type="submission" date="2015-01" db="EMBL/GenBank/DDBJ databases">
        <title>Draft genome sequence of Pedobacter sp. NL19 isolated from sludge of an effluent treatment pond in an abandoned uranium mine.</title>
        <authorList>
            <person name="Santos T."/>
            <person name="Caetano T."/>
            <person name="Covas C."/>
            <person name="Cruz A."/>
            <person name="Mendo S."/>
        </authorList>
    </citation>
    <scope>NUCLEOTIDE SEQUENCE [LARGE SCALE GENOMIC DNA]</scope>
    <source>
        <strain evidence="2 3">NL19</strain>
    </source>
</reference>
<sequence length="97" mass="11136">MEMSFYQLQIETDNIHNTKKITASVSCKHCGQEIPVVRWDKELDAFYKTEKKQIKVITSFKIGTKGKILLWIAAVFFGAIFLLLAGLYIYGHLKPKV</sequence>